<dbReference type="SUPFAM" id="SSF52058">
    <property type="entry name" value="L domain-like"/>
    <property type="match status" value="1"/>
</dbReference>
<dbReference type="InterPro" id="IPR032675">
    <property type="entry name" value="LRR_dom_sf"/>
</dbReference>
<gene>
    <name evidence="1" type="ORF">CSSPTR1EN2_LOCUS24024</name>
</gene>
<comment type="caution">
    <text evidence="1">The sequence shown here is derived from an EMBL/GenBank/DDBJ whole genome shotgun (WGS) entry which is preliminary data.</text>
</comment>
<proteinExistence type="predicted"/>
<protein>
    <recommendedName>
        <fullName evidence="3">F-box domain-containing protein</fullName>
    </recommendedName>
</protein>
<dbReference type="EMBL" id="CAXANX010000019">
    <property type="protein sequence ID" value="CAK9188736.1"/>
    <property type="molecule type" value="Genomic_DNA"/>
</dbReference>
<reference evidence="1" key="1">
    <citation type="submission" date="2024-02" db="EMBL/GenBank/DDBJ databases">
        <authorList>
            <consortium name="ELIXIR-Norway"/>
            <consortium name="Elixir Norway"/>
        </authorList>
    </citation>
    <scope>NUCLEOTIDE SEQUENCE</scope>
</reference>
<dbReference type="Gene3D" id="3.80.10.10">
    <property type="entry name" value="Ribonuclease Inhibitor"/>
    <property type="match status" value="1"/>
</dbReference>
<evidence type="ECO:0000313" key="2">
    <source>
        <dbReference type="Proteomes" id="UP001497512"/>
    </source>
</evidence>
<organism evidence="1 2">
    <name type="scientific">Sphagnum troendelagicum</name>
    <dbReference type="NCBI Taxonomy" id="128251"/>
    <lineage>
        <taxon>Eukaryota</taxon>
        <taxon>Viridiplantae</taxon>
        <taxon>Streptophyta</taxon>
        <taxon>Embryophyta</taxon>
        <taxon>Bryophyta</taxon>
        <taxon>Sphagnophytina</taxon>
        <taxon>Sphagnopsida</taxon>
        <taxon>Sphagnales</taxon>
        <taxon>Sphagnaceae</taxon>
        <taxon>Sphagnum</taxon>
    </lineage>
</organism>
<evidence type="ECO:0000313" key="1">
    <source>
        <dbReference type="EMBL" id="CAK9188736.1"/>
    </source>
</evidence>
<dbReference type="Proteomes" id="UP001497512">
    <property type="component" value="Unassembled WGS sequence"/>
</dbReference>
<keyword evidence="2" id="KW-1185">Reference proteome</keyword>
<sequence>MFTKFEHLSNDVLLDIFDYVDIGDLYHGFWGLNSRLNNVMRSLNNLSLVVPSLDFSKDYESVIPVFGRQIKRLAIKCRYIPDLKQCPNLHTLILRNASHQHIDKILPEYVPNLVSLKISSLYELLTLDELIYNILSNRFPFLRHGDFNIWNVRQVLPWSQSLSLRSLCIVNQDLSFVPVILNSCPHLDYLKVSVMIDTRTIPVSSTPNRHPLKRFILRSVGNTLSLDTVQILFGYMLNVEYVFLNFDCTVPFFNFTSDLATRLHHLRRFDCQILECLDANQNDDIAAIRQIHPCFNRIQSMTICKGVRRFYFDLHSKVDDEWEDADGESEEEEEEF</sequence>
<name>A0ABP0T6T1_9BRYO</name>
<accession>A0ABP0T6T1</accession>
<evidence type="ECO:0008006" key="3">
    <source>
        <dbReference type="Google" id="ProtNLM"/>
    </source>
</evidence>